<accession>A0ABV0P5T0</accession>
<gene>
    <name evidence="2" type="ORF">GOODEAATRI_017927</name>
</gene>
<proteinExistence type="predicted"/>
<reference evidence="2 3" key="1">
    <citation type="submission" date="2021-06" db="EMBL/GenBank/DDBJ databases">
        <authorList>
            <person name="Palmer J.M."/>
        </authorList>
    </citation>
    <scope>NUCLEOTIDE SEQUENCE [LARGE SCALE GENOMIC DNA]</scope>
    <source>
        <strain evidence="2 3">GA_2019</strain>
        <tissue evidence="2">Muscle</tissue>
    </source>
</reference>
<keyword evidence="1" id="KW-0732">Signal</keyword>
<keyword evidence="3" id="KW-1185">Reference proteome</keyword>
<sequence length="66" mass="6986">MVGRGPTGARVLVLSVLIVLTAEGCRGQKGWCHTSATITGGRQRHASRFCCSSESLRFPLGTAVLK</sequence>
<evidence type="ECO:0000313" key="2">
    <source>
        <dbReference type="EMBL" id="MEQ2178801.1"/>
    </source>
</evidence>
<evidence type="ECO:0000313" key="3">
    <source>
        <dbReference type="Proteomes" id="UP001476798"/>
    </source>
</evidence>
<comment type="caution">
    <text evidence="2">The sequence shown here is derived from an EMBL/GenBank/DDBJ whole genome shotgun (WGS) entry which is preliminary data.</text>
</comment>
<evidence type="ECO:0008006" key="4">
    <source>
        <dbReference type="Google" id="ProtNLM"/>
    </source>
</evidence>
<name>A0ABV0P5T0_9TELE</name>
<feature type="chain" id="PRO_5047536336" description="Secreted protein" evidence="1">
    <location>
        <begin position="28"/>
        <end position="66"/>
    </location>
</feature>
<organism evidence="2 3">
    <name type="scientific">Goodea atripinnis</name>
    <dbReference type="NCBI Taxonomy" id="208336"/>
    <lineage>
        <taxon>Eukaryota</taxon>
        <taxon>Metazoa</taxon>
        <taxon>Chordata</taxon>
        <taxon>Craniata</taxon>
        <taxon>Vertebrata</taxon>
        <taxon>Euteleostomi</taxon>
        <taxon>Actinopterygii</taxon>
        <taxon>Neopterygii</taxon>
        <taxon>Teleostei</taxon>
        <taxon>Neoteleostei</taxon>
        <taxon>Acanthomorphata</taxon>
        <taxon>Ovalentaria</taxon>
        <taxon>Atherinomorphae</taxon>
        <taxon>Cyprinodontiformes</taxon>
        <taxon>Goodeidae</taxon>
        <taxon>Goodea</taxon>
    </lineage>
</organism>
<protein>
    <recommendedName>
        <fullName evidence="4">Secreted protein</fullName>
    </recommendedName>
</protein>
<dbReference type="EMBL" id="JAHRIO010061461">
    <property type="protein sequence ID" value="MEQ2178801.1"/>
    <property type="molecule type" value="Genomic_DNA"/>
</dbReference>
<feature type="signal peptide" evidence="1">
    <location>
        <begin position="1"/>
        <end position="27"/>
    </location>
</feature>
<dbReference type="Proteomes" id="UP001476798">
    <property type="component" value="Unassembled WGS sequence"/>
</dbReference>
<evidence type="ECO:0000256" key="1">
    <source>
        <dbReference type="SAM" id="SignalP"/>
    </source>
</evidence>